<dbReference type="InterPro" id="IPR007146">
    <property type="entry name" value="Sas10/Utp3/C1D"/>
</dbReference>
<evidence type="ECO:0000256" key="6">
    <source>
        <dbReference type="RuleBase" id="RU368003"/>
    </source>
</evidence>
<dbReference type="EMBL" id="CR382125">
    <property type="protein sequence ID" value="CAG99803.1"/>
    <property type="molecule type" value="Genomic_DNA"/>
</dbReference>
<dbReference type="InParanoid" id="Q6CMX3"/>
<dbReference type="FunCoup" id="Q6CMX3">
    <property type="interactions" value="333"/>
</dbReference>
<feature type="compositionally biased region" description="Basic and acidic residues" evidence="7">
    <location>
        <begin position="91"/>
        <end position="100"/>
    </location>
</feature>
<feature type="region of interest" description="Disordered" evidence="7">
    <location>
        <begin position="139"/>
        <end position="177"/>
    </location>
</feature>
<feature type="region of interest" description="Disordered" evidence="7">
    <location>
        <begin position="91"/>
        <end position="111"/>
    </location>
</feature>
<dbReference type="eggNOG" id="KOG4835">
    <property type="taxonomic scope" value="Eukaryota"/>
</dbReference>
<comment type="similarity">
    <text evidence="2 6">Belongs to the C1D family.</text>
</comment>
<dbReference type="GO" id="GO:0003723">
    <property type="term" value="F:RNA binding"/>
    <property type="evidence" value="ECO:0007669"/>
    <property type="project" value="UniProtKB-UniRule"/>
</dbReference>
<evidence type="ECO:0000256" key="7">
    <source>
        <dbReference type="SAM" id="MobiDB-lite"/>
    </source>
</evidence>
<gene>
    <name evidence="8" type="ORF">KLLA0_E17007g</name>
</gene>
<dbReference type="GO" id="GO:0000178">
    <property type="term" value="C:exosome (RNase complex)"/>
    <property type="evidence" value="ECO:0007669"/>
    <property type="project" value="TreeGrafter"/>
</dbReference>
<keyword evidence="3 6" id="KW-0698">rRNA processing</keyword>
<keyword evidence="5 6" id="KW-0539">Nucleus</keyword>
<accession>Q6CMX3</accession>
<comment type="subcellular location">
    <subcellularLocation>
        <location evidence="1 6">Nucleus</location>
    </subcellularLocation>
</comment>
<evidence type="ECO:0000256" key="3">
    <source>
        <dbReference type="ARBA" id="ARBA00022552"/>
    </source>
</evidence>
<dbReference type="GO" id="GO:0003677">
    <property type="term" value="F:DNA binding"/>
    <property type="evidence" value="ECO:0007669"/>
    <property type="project" value="TreeGrafter"/>
</dbReference>
<dbReference type="OMA" id="FQGTHTK"/>
<dbReference type="InterPro" id="IPR011082">
    <property type="entry name" value="Exosome-assoc_fac/DNA_repair"/>
</dbReference>
<dbReference type="PANTHER" id="PTHR15341">
    <property type="entry name" value="SUN-COR STEROID HORMONE RECEPTOR CO-REPRESSOR"/>
    <property type="match status" value="1"/>
</dbReference>
<name>Q6CMX3_KLULA</name>
<proteinExistence type="inferred from homology"/>
<dbReference type="HOGENOM" id="CLU_101423_1_0_1"/>
<dbReference type="KEGG" id="kla:KLLA0_E17007g"/>
<feature type="compositionally biased region" description="Low complexity" evidence="7">
    <location>
        <begin position="168"/>
        <end position="177"/>
    </location>
</feature>
<evidence type="ECO:0000256" key="1">
    <source>
        <dbReference type="ARBA" id="ARBA00004123"/>
    </source>
</evidence>
<dbReference type="GO" id="GO:0000460">
    <property type="term" value="P:maturation of 5.8S rRNA"/>
    <property type="evidence" value="ECO:0007669"/>
    <property type="project" value="TreeGrafter"/>
</dbReference>
<evidence type="ECO:0000313" key="9">
    <source>
        <dbReference type="Proteomes" id="UP000000598"/>
    </source>
</evidence>
<keyword evidence="9" id="KW-1185">Reference proteome</keyword>
<protein>
    <recommendedName>
        <fullName evidence="6">Exosome complex protein</fullName>
    </recommendedName>
</protein>
<sequence length="177" mass="19978">MEDTKKIKPYISYLNKQVEQLSGEINKLTSKSLDEQLLLLQDEKKKLDLSNKYAYVLSSLCFSYMKVLNIKDLSPIMAELARCKSYMDKSKQLEAKKESEEKDEVEQEEQAKRVLQSALGGGKMEPAISKVNFQGKHTKFSTEASTTSTDKDGLANRVVDGTKKSKQQKQSGKVSKK</sequence>
<reference evidence="8 9" key="1">
    <citation type="journal article" date="2004" name="Nature">
        <title>Genome evolution in yeasts.</title>
        <authorList>
            <consortium name="Genolevures"/>
            <person name="Dujon B."/>
            <person name="Sherman D."/>
            <person name="Fischer G."/>
            <person name="Durrens P."/>
            <person name="Casaregola S."/>
            <person name="Lafontaine I."/>
            <person name="de Montigny J."/>
            <person name="Marck C."/>
            <person name="Neuveglise C."/>
            <person name="Talla E."/>
            <person name="Goffard N."/>
            <person name="Frangeul L."/>
            <person name="Aigle M."/>
            <person name="Anthouard V."/>
            <person name="Babour A."/>
            <person name="Barbe V."/>
            <person name="Barnay S."/>
            <person name="Blanchin S."/>
            <person name="Beckerich J.M."/>
            <person name="Beyne E."/>
            <person name="Bleykasten C."/>
            <person name="Boisrame A."/>
            <person name="Boyer J."/>
            <person name="Cattolico L."/>
            <person name="Confanioleri F."/>
            <person name="de Daruvar A."/>
            <person name="Despons L."/>
            <person name="Fabre E."/>
            <person name="Fairhead C."/>
            <person name="Ferry-Dumazet H."/>
            <person name="Groppi A."/>
            <person name="Hantraye F."/>
            <person name="Hennequin C."/>
            <person name="Jauniaux N."/>
            <person name="Joyet P."/>
            <person name="Kachouri R."/>
            <person name="Kerrest A."/>
            <person name="Koszul R."/>
            <person name="Lemaire M."/>
            <person name="Lesur I."/>
            <person name="Ma L."/>
            <person name="Muller H."/>
            <person name="Nicaud J.M."/>
            <person name="Nikolski M."/>
            <person name="Oztas S."/>
            <person name="Ozier-Kalogeropoulos O."/>
            <person name="Pellenz S."/>
            <person name="Potier S."/>
            <person name="Richard G.F."/>
            <person name="Straub M.L."/>
            <person name="Suleau A."/>
            <person name="Swennene D."/>
            <person name="Tekaia F."/>
            <person name="Wesolowski-Louvel M."/>
            <person name="Westhof E."/>
            <person name="Wirth B."/>
            <person name="Zeniou-Meyer M."/>
            <person name="Zivanovic I."/>
            <person name="Bolotin-Fukuhara M."/>
            <person name="Thierry A."/>
            <person name="Bouchier C."/>
            <person name="Caudron B."/>
            <person name="Scarpelli C."/>
            <person name="Gaillardin C."/>
            <person name="Weissenbach J."/>
            <person name="Wincker P."/>
            <person name="Souciet J.L."/>
        </authorList>
    </citation>
    <scope>NUCLEOTIDE SEQUENCE [LARGE SCALE GENOMIC DNA]</scope>
    <source>
        <strain evidence="9">ATCC 8585 / CBS 2359 / DSM 70799 / NBRC 1267 / NRRL Y-1140 / WM37</strain>
    </source>
</reference>
<evidence type="ECO:0000313" key="8">
    <source>
        <dbReference type="EMBL" id="CAG99803.1"/>
    </source>
</evidence>
<dbReference type="GO" id="GO:0005730">
    <property type="term" value="C:nucleolus"/>
    <property type="evidence" value="ECO:0007669"/>
    <property type="project" value="TreeGrafter"/>
</dbReference>
<evidence type="ECO:0000256" key="2">
    <source>
        <dbReference type="ARBA" id="ARBA00009154"/>
    </source>
</evidence>
<dbReference type="AlphaFoldDB" id="Q6CMX3"/>
<comment type="function">
    <text evidence="6">Required for exosome-dependent processing of pre-rRNA and small nucleolar RNA (snRNA) precursors. Involved in processing of 35S pre-rRNA at the A0, A1 and A2 sites.</text>
</comment>
<dbReference type="STRING" id="284590.Q6CMX3"/>
<dbReference type="GO" id="GO:0010468">
    <property type="term" value="P:regulation of gene expression"/>
    <property type="evidence" value="ECO:0007669"/>
    <property type="project" value="TreeGrafter"/>
</dbReference>
<evidence type="ECO:0000256" key="4">
    <source>
        <dbReference type="ARBA" id="ARBA00022884"/>
    </source>
</evidence>
<evidence type="ECO:0000256" key="5">
    <source>
        <dbReference type="ARBA" id="ARBA00023242"/>
    </source>
</evidence>
<dbReference type="Pfam" id="PF04000">
    <property type="entry name" value="Sas10_Utp3"/>
    <property type="match status" value="1"/>
</dbReference>
<dbReference type="PANTHER" id="PTHR15341:SF3">
    <property type="entry name" value="NUCLEAR NUCLEIC ACID-BINDING PROTEIN C1D"/>
    <property type="match status" value="1"/>
</dbReference>
<dbReference type="PaxDb" id="284590-Q6CMX3"/>
<organism evidence="8 9">
    <name type="scientific">Kluyveromyces lactis (strain ATCC 8585 / CBS 2359 / DSM 70799 / NBRC 1267 / NRRL Y-1140 / WM37)</name>
    <name type="common">Yeast</name>
    <name type="synonym">Candida sphaerica</name>
    <dbReference type="NCBI Taxonomy" id="284590"/>
    <lineage>
        <taxon>Eukaryota</taxon>
        <taxon>Fungi</taxon>
        <taxon>Dikarya</taxon>
        <taxon>Ascomycota</taxon>
        <taxon>Saccharomycotina</taxon>
        <taxon>Saccharomycetes</taxon>
        <taxon>Saccharomycetales</taxon>
        <taxon>Saccharomycetaceae</taxon>
        <taxon>Kluyveromyces</taxon>
    </lineage>
</organism>
<keyword evidence="4 6" id="KW-0694">RNA-binding</keyword>
<dbReference type="Proteomes" id="UP000000598">
    <property type="component" value="Chromosome E"/>
</dbReference>